<dbReference type="AlphaFoldDB" id="A0A0B9GXY3"/>
<evidence type="ECO:0000256" key="2">
    <source>
        <dbReference type="SAM" id="SignalP"/>
    </source>
</evidence>
<feature type="signal peptide" evidence="2">
    <location>
        <begin position="1"/>
        <end position="19"/>
    </location>
</feature>
<feature type="chain" id="PRO_5002128260" description="Maltose operon protein" evidence="2">
    <location>
        <begin position="20"/>
        <end position="306"/>
    </location>
</feature>
<organism evidence="3 4">
    <name type="scientific">Photobacterium gaetbulicola</name>
    <dbReference type="NCBI Taxonomy" id="1295392"/>
    <lineage>
        <taxon>Bacteria</taxon>
        <taxon>Pseudomonadati</taxon>
        <taxon>Pseudomonadota</taxon>
        <taxon>Gammaproteobacteria</taxon>
        <taxon>Vibrionales</taxon>
        <taxon>Vibrionaceae</taxon>
        <taxon>Photobacterium</taxon>
    </lineage>
</organism>
<dbReference type="EMBL" id="JWLZ01000154">
    <property type="protein sequence ID" value="KHT63596.1"/>
    <property type="molecule type" value="Genomic_DNA"/>
</dbReference>
<evidence type="ECO:0000256" key="1">
    <source>
        <dbReference type="SAM" id="MobiDB-lite"/>
    </source>
</evidence>
<dbReference type="RefSeq" id="WP_039461574.1">
    <property type="nucleotide sequence ID" value="NZ_JWLZ01000154.1"/>
</dbReference>
<evidence type="ECO:0008006" key="5">
    <source>
        <dbReference type="Google" id="ProtNLM"/>
    </source>
</evidence>
<accession>A0A0B9GXY3</accession>
<evidence type="ECO:0000313" key="4">
    <source>
        <dbReference type="Proteomes" id="UP000031278"/>
    </source>
</evidence>
<sequence>MKKNPFATILLGLSLTACSSIPEAELNTDLNHSACCESIAALSVQPLALDSHQYAILDGNGQTVPLARVGNEETGRTPAIAYGLPQTASPFMLTVSAPIKNNRVIAPAIAIYDNQWQFVEQYTTEDFHYFTTSLGGLERIEGKFILSTQLNNMAYMVIQHDPQQIGNQLERIHPEQEFAESQNIIGNKRLPLYATLAPVGVVEITTQQHFGNPVVDLLSSLTAKEASAAAVSKTAPSNASNTAPEPISATPKQTASADTQSWHYFKQQIDEAMNSGKLKHAVDWANKAESAGHQQAKDYLLDTLAQ</sequence>
<dbReference type="PROSITE" id="PS51257">
    <property type="entry name" value="PROKAR_LIPOPROTEIN"/>
    <property type="match status" value="1"/>
</dbReference>
<comment type="caution">
    <text evidence="3">The sequence shown here is derived from an EMBL/GenBank/DDBJ whole genome shotgun (WGS) entry which is preliminary data.</text>
</comment>
<feature type="compositionally biased region" description="Polar residues" evidence="1">
    <location>
        <begin position="234"/>
        <end position="243"/>
    </location>
</feature>
<name>A0A0B9GXY3_9GAMM</name>
<evidence type="ECO:0000313" key="3">
    <source>
        <dbReference type="EMBL" id="KHT63596.1"/>
    </source>
</evidence>
<gene>
    <name evidence="3" type="ORF">RJ45_11210</name>
</gene>
<proteinExistence type="predicted"/>
<feature type="region of interest" description="Disordered" evidence="1">
    <location>
        <begin position="231"/>
        <end position="258"/>
    </location>
</feature>
<dbReference type="GO" id="GO:0042597">
    <property type="term" value="C:periplasmic space"/>
    <property type="evidence" value="ECO:0007669"/>
    <property type="project" value="InterPro"/>
</dbReference>
<dbReference type="InterPro" id="IPR010794">
    <property type="entry name" value="MalM"/>
</dbReference>
<dbReference type="Pfam" id="PF07148">
    <property type="entry name" value="MalM"/>
    <property type="match status" value="1"/>
</dbReference>
<reference evidence="3 4" key="1">
    <citation type="submission" date="2014-12" db="EMBL/GenBank/DDBJ databases">
        <title>Genome sequencing of Photobacterium gaetbulicola AD005a.</title>
        <authorList>
            <person name="Adrian T.G.S."/>
            <person name="Chan K.G."/>
        </authorList>
    </citation>
    <scope>NUCLEOTIDE SEQUENCE [LARGE SCALE GENOMIC DNA]</scope>
    <source>
        <strain evidence="3 4">AD005a</strain>
    </source>
</reference>
<dbReference type="GO" id="GO:0008643">
    <property type="term" value="P:carbohydrate transport"/>
    <property type="evidence" value="ECO:0007669"/>
    <property type="project" value="InterPro"/>
</dbReference>
<protein>
    <recommendedName>
        <fullName evidence="5">Maltose operon protein</fullName>
    </recommendedName>
</protein>
<dbReference type="Proteomes" id="UP000031278">
    <property type="component" value="Unassembled WGS sequence"/>
</dbReference>
<keyword evidence="2" id="KW-0732">Signal</keyword>